<evidence type="ECO:0000256" key="2">
    <source>
        <dbReference type="ARBA" id="ARBA00022692"/>
    </source>
</evidence>
<comment type="subcellular location">
    <subcellularLocation>
        <location evidence="1">Membrane</location>
        <topology evidence="1">Multi-pass membrane protein</topology>
    </subcellularLocation>
</comment>
<keyword evidence="3 5" id="KW-1133">Transmembrane helix</keyword>
<dbReference type="GO" id="GO:0005783">
    <property type="term" value="C:endoplasmic reticulum"/>
    <property type="evidence" value="ECO:0007669"/>
    <property type="project" value="TreeGrafter"/>
</dbReference>
<evidence type="ECO:0000313" key="6">
    <source>
        <dbReference type="EMBL" id="PPQ96358.1"/>
    </source>
</evidence>
<accession>A0A409Y003</accession>
<feature type="transmembrane region" description="Helical" evidence="5">
    <location>
        <begin position="12"/>
        <end position="28"/>
    </location>
</feature>
<protein>
    <recommendedName>
        <fullName evidence="8">Microsomal glutathione S-transferase 3</fullName>
    </recommendedName>
</protein>
<evidence type="ECO:0000256" key="3">
    <source>
        <dbReference type="ARBA" id="ARBA00022989"/>
    </source>
</evidence>
<keyword evidence="2 5" id="KW-0812">Transmembrane</keyword>
<dbReference type="InterPro" id="IPR050997">
    <property type="entry name" value="MAPEG"/>
</dbReference>
<dbReference type="Pfam" id="PF01124">
    <property type="entry name" value="MAPEG"/>
    <property type="match status" value="1"/>
</dbReference>
<sequence length="139" mass="15309">MSFTVTLPEGFQYVGAALLSTVPLLLFQNRTVSVNRKKAKIEYPQMYAEKAQAESSRDAYIFNCAQRAHQNTLENIPILYPTALVSGLLYPIPTAIATALWTVGRISYTFGYVSGEPKKRGSILYIVSQVGQLGMLLAS</sequence>
<dbReference type="SUPFAM" id="SSF161084">
    <property type="entry name" value="MAPEG domain-like"/>
    <property type="match status" value="1"/>
</dbReference>
<dbReference type="InterPro" id="IPR001129">
    <property type="entry name" value="Membr-assoc_MAPEG"/>
</dbReference>
<keyword evidence="4 5" id="KW-0472">Membrane</keyword>
<keyword evidence="7" id="KW-1185">Reference proteome</keyword>
<evidence type="ECO:0000313" key="7">
    <source>
        <dbReference type="Proteomes" id="UP000284706"/>
    </source>
</evidence>
<dbReference type="Gene3D" id="1.20.120.550">
    <property type="entry name" value="Membrane associated eicosanoid/glutathione metabolism-like domain"/>
    <property type="match status" value="1"/>
</dbReference>
<gene>
    <name evidence="6" type="ORF">CVT26_005045</name>
</gene>
<name>A0A409Y003_9AGAR</name>
<evidence type="ECO:0008006" key="8">
    <source>
        <dbReference type="Google" id="ProtNLM"/>
    </source>
</evidence>
<comment type="caution">
    <text evidence="6">The sequence shown here is derived from an EMBL/GenBank/DDBJ whole genome shotgun (WGS) entry which is preliminary data.</text>
</comment>
<dbReference type="GO" id="GO:0016020">
    <property type="term" value="C:membrane"/>
    <property type="evidence" value="ECO:0007669"/>
    <property type="project" value="UniProtKB-SubCell"/>
</dbReference>
<evidence type="ECO:0000256" key="1">
    <source>
        <dbReference type="ARBA" id="ARBA00004141"/>
    </source>
</evidence>
<dbReference type="Proteomes" id="UP000284706">
    <property type="component" value="Unassembled WGS sequence"/>
</dbReference>
<dbReference type="AlphaFoldDB" id="A0A409Y003"/>
<reference evidence="6 7" key="1">
    <citation type="journal article" date="2018" name="Evol. Lett.">
        <title>Horizontal gene cluster transfer increased hallucinogenic mushroom diversity.</title>
        <authorList>
            <person name="Reynolds H.T."/>
            <person name="Vijayakumar V."/>
            <person name="Gluck-Thaler E."/>
            <person name="Korotkin H.B."/>
            <person name="Matheny P.B."/>
            <person name="Slot J.C."/>
        </authorList>
    </citation>
    <scope>NUCLEOTIDE SEQUENCE [LARGE SCALE GENOMIC DNA]</scope>
    <source>
        <strain evidence="6 7">SRW20</strain>
    </source>
</reference>
<dbReference type="InParanoid" id="A0A409Y003"/>
<dbReference type="InterPro" id="IPR023352">
    <property type="entry name" value="MAPEG-like_dom_sf"/>
</dbReference>
<evidence type="ECO:0000256" key="4">
    <source>
        <dbReference type="ARBA" id="ARBA00023136"/>
    </source>
</evidence>
<dbReference type="PANTHER" id="PTHR10250:SF26">
    <property type="entry name" value="GLUTATHIONE S-TRANSFERASE 3, MITOCHONDRIAL"/>
    <property type="match status" value="1"/>
</dbReference>
<dbReference type="PANTHER" id="PTHR10250">
    <property type="entry name" value="MICROSOMAL GLUTATHIONE S-TRANSFERASE"/>
    <property type="match status" value="1"/>
</dbReference>
<proteinExistence type="predicted"/>
<dbReference type="STRING" id="231916.A0A409Y003"/>
<dbReference type="OrthoDB" id="410651at2759"/>
<feature type="non-terminal residue" evidence="6">
    <location>
        <position position="139"/>
    </location>
</feature>
<dbReference type="GO" id="GO:0005635">
    <property type="term" value="C:nuclear envelope"/>
    <property type="evidence" value="ECO:0007669"/>
    <property type="project" value="TreeGrafter"/>
</dbReference>
<organism evidence="6 7">
    <name type="scientific">Gymnopilus dilepis</name>
    <dbReference type="NCBI Taxonomy" id="231916"/>
    <lineage>
        <taxon>Eukaryota</taxon>
        <taxon>Fungi</taxon>
        <taxon>Dikarya</taxon>
        <taxon>Basidiomycota</taxon>
        <taxon>Agaricomycotina</taxon>
        <taxon>Agaricomycetes</taxon>
        <taxon>Agaricomycetidae</taxon>
        <taxon>Agaricales</taxon>
        <taxon>Agaricineae</taxon>
        <taxon>Hymenogastraceae</taxon>
        <taxon>Gymnopilus</taxon>
    </lineage>
</organism>
<dbReference type="GO" id="GO:0004602">
    <property type="term" value="F:glutathione peroxidase activity"/>
    <property type="evidence" value="ECO:0007669"/>
    <property type="project" value="TreeGrafter"/>
</dbReference>
<dbReference type="GO" id="GO:0004364">
    <property type="term" value="F:glutathione transferase activity"/>
    <property type="evidence" value="ECO:0007669"/>
    <property type="project" value="TreeGrafter"/>
</dbReference>
<evidence type="ECO:0000256" key="5">
    <source>
        <dbReference type="SAM" id="Phobius"/>
    </source>
</evidence>
<dbReference type="EMBL" id="NHYE01001377">
    <property type="protein sequence ID" value="PPQ96358.1"/>
    <property type="molecule type" value="Genomic_DNA"/>
</dbReference>